<protein>
    <submittedName>
        <fullName evidence="2">Uncharacterized protein</fullName>
    </submittedName>
</protein>
<reference evidence="2" key="1">
    <citation type="submission" date="2022-11" db="EMBL/GenBank/DDBJ databases">
        <authorList>
            <person name="Petersen C."/>
        </authorList>
    </citation>
    <scope>NUCLEOTIDE SEQUENCE</scope>
    <source>
        <strain evidence="2">IBT 26290</strain>
    </source>
</reference>
<name>A0A9W9I5Y3_9EURO</name>
<evidence type="ECO:0000313" key="2">
    <source>
        <dbReference type="EMBL" id="KAJ5167269.1"/>
    </source>
</evidence>
<evidence type="ECO:0000313" key="3">
    <source>
        <dbReference type="Proteomes" id="UP001149163"/>
    </source>
</evidence>
<sequence>MQETSPNYGVSLKNNKGSEKWQSAAKKRQNGDSNPTHCLAFSVAAATSLCLKRSELRRMRPSRLRAR</sequence>
<dbReference type="EMBL" id="JAPQKN010000003">
    <property type="protein sequence ID" value="KAJ5167269.1"/>
    <property type="molecule type" value="Genomic_DNA"/>
</dbReference>
<dbReference type="RefSeq" id="XP_056543730.1">
    <property type="nucleotide sequence ID" value="XM_056688175.1"/>
</dbReference>
<reference evidence="2" key="2">
    <citation type="journal article" date="2023" name="IMA Fungus">
        <title>Comparative genomic study of the Penicillium genus elucidates a diverse pangenome and 15 lateral gene transfer events.</title>
        <authorList>
            <person name="Petersen C."/>
            <person name="Sorensen T."/>
            <person name="Nielsen M.R."/>
            <person name="Sondergaard T.E."/>
            <person name="Sorensen J.L."/>
            <person name="Fitzpatrick D.A."/>
            <person name="Frisvad J.C."/>
            <person name="Nielsen K.L."/>
        </authorList>
    </citation>
    <scope>NUCLEOTIDE SEQUENCE</scope>
    <source>
        <strain evidence="2">IBT 26290</strain>
    </source>
</reference>
<gene>
    <name evidence="2" type="ORF">N7482_006050</name>
</gene>
<dbReference type="OrthoDB" id="10492185at2759"/>
<dbReference type="GeneID" id="81427351"/>
<keyword evidence="3" id="KW-1185">Reference proteome</keyword>
<dbReference type="AlphaFoldDB" id="A0A9W9I5Y3"/>
<accession>A0A9W9I5Y3</accession>
<feature type="region of interest" description="Disordered" evidence="1">
    <location>
        <begin position="1"/>
        <end position="35"/>
    </location>
</feature>
<dbReference type="Proteomes" id="UP001149163">
    <property type="component" value="Unassembled WGS sequence"/>
</dbReference>
<comment type="caution">
    <text evidence="2">The sequence shown here is derived from an EMBL/GenBank/DDBJ whole genome shotgun (WGS) entry which is preliminary data.</text>
</comment>
<organism evidence="2 3">
    <name type="scientific">Penicillium canariense</name>
    <dbReference type="NCBI Taxonomy" id="189055"/>
    <lineage>
        <taxon>Eukaryota</taxon>
        <taxon>Fungi</taxon>
        <taxon>Dikarya</taxon>
        <taxon>Ascomycota</taxon>
        <taxon>Pezizomycotina</taxon>
        <taxon>Eurotiomycetes</taxon>
        <taxon>Eurotiomycetidae</taxon>
        <taxon>Eurotiales</taxon>
        <taxon>Aspergillaceae</taxon>
        <taxon>Penicillium</taxon>
    </lineage>
</organism>
<feature type="compositionally biased region" description="Polar residues" evidence="1">
    <location>
        <begin position="1"/>
        <end position="15"/>
    </location>
</feature>
<proteinExistence type="predicted"/>
<evidence type="ECO:0000256" key="1">
    <source>
        <dbReference type="SAM" id="MobiDB-lite"/>
    </source>
</evidence>